<reference evidence="2 3" key="1">
    <citation type="submission" date="2019-12" db="EMBL/GenBank/DDBJ databases">
        <title>Draft genome sequences Bradyrhizobium cajani AMBPC1010, Bradyrhizobium pachyrhizi AMBPC1040 and Bradyrhizobium yuanmingense ALSPC3051, three plant growth promoting strains isolated from nodules of Cajanus cajan L. in Dominican Republic.</title>
        <authorList>
            <person name="Flores-Felix J.D."/>
            <person name="Araujo J."/>
            <person name="Diaz-Alcantara C."/>
            <person name="Gonzalez-Andres F."/>
            <person name="Velazquez E."/>
        </authorList>
    </citation>
    <scope>NUCLEOTIDE SEQUENCE [LARGE SCALE GENOMIC DNA]</scope>
    <source>
        <strain evidence="2 3">1040</strain>
    </source>
</reference>
<dbReference type="Proteomes" id="UP000436468">
    <property type="component" value="Unassembled WGS sequence"/>
</dbReference>
<accession>A0A844SR70</accession>
<name>A0A844SR70_9BRAD</name>
<comment type="caution">
    <text evidence="2">The sequence shown here is derived from an EMBL/GenBank/DDBJ whole genome shotgun (WGS) entry which is preliminary data.</text>
</comment>
<sequence>MGLGALCLCDSYAFGRALPSKTYSRTRIVAPRPTSLDSRRKSGARGVRLMRENATEPESKLLRAWQLAVLRFAVTLDDDDRMHALGVAGEVDRLGGAADDAFHFFRRTTAELCAAISGQGADQDAVVRRFLAQIDNVRLKRAVEAAIAKDHTKDHTKDRTPPKLVASRVKPGPDLWRGLPSRRATGA</sequence>
<dbReference type="EMBL" id="WQNF01000008">
    <property type="protein sequence ID" value="MVT66374.1"/>
    <property type="molecule type" value="Genomic_DNA"/>
</dbReference>
<proteinExistence type="predicted"/>
<feature type="compositionally biased region" description="Basic and acidic residues" evidence="1">
    <location>
        <begin position="150"/>
        <end position="161"/>
    </location>
</feature>
<evidence type="ECO:0000256" key="1">
    <source>
        <dbReference type="SAM" id="MobiDB-lite"/>
    </source>
</evidence>
<organism evidence="2 3">
    <name type="scientific">Bradyrhizobium pachyrhizi</name>
    <dbReference type="NCBI Taxonomy" id="280333"/>
    <lineage>
        <taxon>Bacteria</taxon>
        <taxon>Pseudomonadati</taxon>
        <taxon>Pseudomonadota</taxon>
        <taxon>Alphaproteobacteria</taxon>
        <taxon>Hyphomicrobiales</taxon>
        <taxon>Nitrobacteraceae</taxon>
        <taxon>Bradyrhizobium</taxon>
    </lineage>
</organism>
<dbReference type="AlphaFoldDB" id="A0A844SR70"/>
<gene>
    <name evidence="2" type="ORF">GPL21_14840</name>
</gene>
<evidence type="ECO:0000313" key="2">
    <source>
        <dbReference type="EMBL" id="MVT66374.1"/>
    </source>
</evidence>
<keyword evidence="3" id="KW-1185">Reference proteome</keyword>
<protein>
    <submittedName>
        <fullName evidence="2">Uncharacterized protein</fullName>
    </submittedName>
</protein>
<evidence type="ECO:0000313" key="3">
    <source>
        <dbReference type="Proteomes" id="UP000436468"/>
    </source>
</evidence>
<feature type="region of interest" description="Disordered" evidence="1">
    <location>
        <begin position="150"/>
        <end position="187"/>
    </location>
</feature>